<keyword evidence="1" id="KW-0472">Membrane</keyword>
<protein>
    <recommendedName>
        <fullName evidence="4">Type 4 fimbrial biogenesis protein PilX N-terminal domain-containing protein</fullName>
    </recommendedName>
</protein>
<evidence type="ECO:0008006" key="4">
    <source>
        <dbReference type="Google" id="ProtNLM"/>
    </source>
</evidence>
<feature type="transmembrane region" description="Helical" evidence="1">
    <location>
        <begin position="12"/>
        <end position="39"/>
    </location>
</feature>
<gene>
    <name evidence="2" type="ORF">H9Q78_02920</name>
</gene>
<dbReference type="AlphaFoldDB" id="A0A7G9G5P6"/>
<reference evidence="2 3" key="1">
    <citation type="submission" date="2020-08" db="EMBL/GenBank/DDBJ databases">
        <authorList>
            <person name="Liu C."/>
            <person name="Sun Q."/>
        </authorList>
    </citation>
    <scope>NUCLEOTIDE SEQUENCE [LARGE SCALE GENOMIC DNA]</scope>
    <source>
        <strain evidence="2 3">NSJ-38</strain>
    </source>
</reference>
<evidence type="ECO:0000313" key="2">
    <source>
        <dbReference type="EMBL" id="QNM06128.1"/>
    </source>
</evidence>
<sequence length="221" mass="24898">MSVKKLRKKDGSALLSAVVVMAVVMLLSLSLLLISYSLFHTVNKQQNDAQCRELAQSLSRALEEEITIPPFASYREQETALNEGSCPLWFYLRYNVWQSSWPYYNAEERGHTSAYAYRYFKIDPSDSGLDGAELMDDISVMIYWESESGAEEAGTPLVIRVSCRKGRQESTITSSYELIIGSADYSDAPEESYMPAGQGVNPNGNSIENEKIWSWSLNTRE</sequence>
<keyword evidence="1" id="KW-0812">Transmembrane</keyword>
<keyword evidence="3" id="KW-1185">Reference proteome</keyword>
<name>A0A7G9G5P6_9FIRM</name>
<dbReference type="EMBL" id="CP060634">
    <property type="protein sequence ID" value="QNM06128.1"/>
    <property type="molecule type" value="Genomic_DNA"/>
</dbReference>
<accession>A0A7G9G5P6</accession>
<evidence type="ECO:0000256" key="1">
    <source>
        <dbReference type="SAM" id="Phobius"/>
    </source>
</evidence>
<dbReference type="KEGG" id="qdo:H9Q78_02920"/>
<organism evidence="2 3">
    <name type="scientific">Qiania dongpingensis</name>
    <dbReference type="NCBI Taxonomy" id="2763669"/>
    <lineage>
        <taxon>Bacteria</taxon>
        <taxon>Bacillati</taxon>
        <taxon>Bacillota</taxon>
        <taxon>Clostridia</taxon>
        <taxon>Lachnospirales</taxon>
        <taxon>Lachnospiraceae</taxon>
        <taxon>Qiania</taxon>
    </lineage>
</organism>
<dbReference type="RefSeq" id="WP_249303509.1">
    <property type="nucleotide sequence ID" value="NZ_CP060634.1"/>
</dbReference>
<keyword evidence="1" id="KW-1133">Transmembrane helix</keyword>
<proteinExistence type="predicted"/>
<dbReference type="Proteomes" id="UP000515823">
    <property type="component" value="Chromosome"/>
</dbReference>
<evidence type="ECO:0000313" key="3">
    <source>
        <dbReference type="Proteomes" id="UP000515823"/>
    </source>
</evidence>